<gene>
    <name evidence="5" type="ORF">C2E20_6699</name>
</gene>
<dbReference type="SMART" id="SM00404">
    <property type="entry name" value="PTPc_motif"/>
    <property type="match status" value="1"/>
</dbReference>
<dbReference type="InterPro" id="IPR050348">
    <property type="entry name" value="Protein-Tyr_Phosphatase"/>
</dbReference>
<dbReference type="InterPro" id="IPR029021">
    <property type="entry name" value="Prot-tyrosine_phosphatase-like"/>
</dbReference>
<dbReference type="Gene3D" id="3.90.190.10">
    <property type="entry name" value="Protein tyrosine phosphatase superfamily"/>
    <property type="match status" value="1"/>
</dbReference>
<dbReference type="Gene3D" id="2.30.180.10">
    <property type="entry name" value="FAS1 domain"/>
    <property type="match status" value="2"/>
</dbReference>
<feature type="compositionally biased region" description="Low complexity" evidence="1">
    <location>
        <begin position="481"/>
        <end position="492"/>
    </location>
</feature>
<dbReference type="Pfam" id="PF02469">
    <property type="entry name" value="Fasciclin"/>
    <property type="match status" value="1"/>
</dbReference>
<dbReference type="PROSITE" id="PS50213">
    <property type="entry name" value="FAS1"/>
    <property type="match status" value="1"/>
</dbReference>
<dbReference type="PRINTS" id="PR00700">
    <property type="entry name" value="PRTYPHPHTASE"/>
</dbReference>
<dbReference type="PANTHER" id="PTHR19134">
    <property type="entry name" value="RECEPTOR-TYPE TYROSINE-PROTEIN PHOSPHATASE"/>
    <property type="match status" value="1"/>
</dbReference>
<dbReference type="SMART" id="SM00554">
    <property type="entry name" value="FAS1"/>
    <property type="match status" value="2"/>
</dbReference>
<feature type="domain" description="Tyrosine specific protein phosphatases" evidence="3">
    <location>
        <begin position="519"/>
        <end position="619"/>
    </location>
</feature>
<dbReference type="PANTHER" id="PTHR19134:SF449">
    <property type="entry name" value="TYROSINE-PROTEIN PHOSPHATASE 1"/>
    <property type="match status" value="1"/>
</dbReference>
<sequence>MDCQVFHLAPAFELEPHQVTEVLRLLLHTIIFQRALGPVKPQERDSELFDVTWVECGDAEVSRRVDEHIAQFLAWLQRNPGKRGQVCLSFYEKRQRQSWFSTAEERVYWEQWLIDVQPLALPAPEFEEREALAAAQLRTQRRARVQAAIEECLTSIVRHVNEKRDHIPPVVSGSAVTFPFDISVAGDSGAGFGLDVAGMQPADAAALAAAGPARLCGRDRGRRITSSGVAAGSILPIGGPTAAAAPPLPPMSPVAAAALPVLRAAEAALEAKLAGNAAACDADFMQLHILNERLARELRFTAAEARRDLNRYCDVLPFDSNRVRLGQPAFERRAAVPAGGAASGVAAADSGASDAEACAGRSSSSSSSSGSAGAPGDVPAWAYIASQGPLRHTRDAFWQVAVEQRCSTVVMLTNTVERGVPKCAAYFADAPRTAKALGRYTVSTLSCKQVLPDLELRQLAVKDTTQGGSTGQLKRSLDGMSAPSAEAPAAPAHRSRAAATLQHYHYTAWPDHGVPTSPEPLLRLCGELRRSGAHGAPIVVHCSAGIGRSGVFCVLDIITRRLLHLLDGHPAASGAAGAAGQEVAAAAAAAAAVAVDVAALVADLRRQRGGMVQTREQYVFCHTALLHFVRQLAAARQPEPRQAAHERPAADASARRLLQEDCSDIGAVLAPFTELKSIATLVTDFDLLPGGVPSGATIFLPTNEGVEGLVATVNGLLGLNATIDTLADTVGPLASVAAPKLTSAILYHIALGDAWMPEELVAAGTIETALAEAQNDPKYSLTFAGNNGTYTITDLAGQTVNIQGDPIDACGSMIYFVDKVMLPAAGLLQIPDTTAEAAAERPGSRQCADLHAFFGHRHYSHISGIGKLIEYVGLLQRGIPPDVTLFLPTNAALDAFLRSGTIPLPTYNVDQIVSRGLAPEVADRLLTLLLYHVVPGLGALPNDEVAEMGRLETALPGYTLGGVSRGHGWRPSLVDAQGGMARLRDPRFACGAALYPIDRVLLPAPFSEMARAKPSDALCFITGEGC</sequence>
<name>A0A2P6V6Q8_9CHLO</name>
<dbReference type="GO" id="GO:0004725">
    <property type="term" value="F:protein tyrosine phosphatase activity"/>
    <property type="evidence" value="ECO:0007669"/>
    <property type="project" value="InterPro"/>
</dbReference>
<dbReference type="STRING" id="554055.A0A2P6V6Q8"/>
<dbReference type="InterPro" id="IPR036378">
    <property type="entry name" value="FAS1_dom_sf"/>
</dbReference>
<evidence type="ECO:0000313" key="6">
    <source>
        <dbReference type="Proteomes" id="UP000239649"/>
    </source>
</evidence>
<dbReference type="InterPro" id="IPR000387">
    <property type="entry name" value="Tyr_Pase_dom"/>
</dbReference>
<dbReference type="SUPFAM" id="SSF82153">
    <property type="entry name" value="FAS1 domain"/>
    <property type="match status" value="2"/>
</dbReference>
<evidence type="ECO:0000256" key="1">
    <source>
        <dbReference type="SAM" id="MobiDB-lite"/>
    </source>
</evidence>
<evidence type="ECO:0000259" key="2">
    <source>
        <dbReference type="PROSITE" id="PS50055"/>
    </source>
</evidence>
<comment type="caution">
    <text evidence="5">The sequence shown here is derived from an EMBL/GenBank/DDBJ whole genome shotgun (WGS) entry which is preliminary data.</text>
</comment>
<dbReference type="AlphaFoldDB" id="A0A2P6V6Q8"/>
<evidence type="ECO:0000259" key="4">
    <source>
        <dbReference type="PROSITE" id="PS50213"/>
    </source>
</evidence>
<dbReference type="GO" id="GO:0006914">
    <property type="term" value="P:autophagy"/>
    <property type="evidence" value="ECO:0007669"/>
    <property type="project" value="InterPro"/>
</dbReference>
<dbReference type="InterPro" id="IPR000242">
    <property type="entry name" value="PTP_cat"/>
</dbReference>
<dbReference type="Pfam" id="PF00102">
    <property type="entry name" value="Y_phosphatase"/>
    <property type="match status" value="1"/>
</dbReference>
<keyword evidence="6" id="KW-1185">Reference proteome</keyword>
<accession>A0A2P6V6Q8</accession>
<feature type="region of interest" description="Disordered" evidence="1">
    <location>
        <begin position="465"/>
        <end position="494"/>
    </location>
</feature>
<dbReference type="PROSITE" id="PS50055">
    <property type="entry name" value="TYR_PHOSPHATASE_PTP"/>
    <property type="match status" value="1"/>
</dbReference>
<evidence type="ECO:0000313" key="5">
    <source>
        <dbReference type="EMBL" id="PSC69772.1"/>
    </source>
</evidence>
<dbReference type="Pfam" id="PF07855">
    <property type="entry name" value="ATG101"/>
    <property type="match status" value="1"/>
</dbReference>
<feature type="domain" description="Tyrosine-protein phosphatase" evidence="2">
    <location>
        <begin position="280"/>
        <end position="628"/>
    </location>
</feature>
<reference evidence="5 6" key="1">
    <citation type="journal article" date="2018" name="Plant J.">
        <title>Genome sequences of Chlorella sorokiniana UTEX 1602 and Micractinium conductrix SAG 241.80: implications to maltose excretion by a green alga.</title>
        <authorList>
            <person name="Arriola M.B."/>
            <person name="Velmurugan N."/>
            <person name="Zhang Y."/>
            <person name="Plunkett M.H."/>
            <person name="Hondzo H."/>
            <person name="Barney B.M."/>
        </authorList>
    </citation>
    <scope>NUCLEOTIDE SEQUENCE [LARGE SCALE GENOMIC DNA]</scope>
    <source>
        <strain evidence="5 6">SAG 241.80</strain>
    </source>
</reference>
<organism evidence="5 6">
    <name type="scientific">Micractinium conductrix</name>
    <dbReference type="NCBI Taxonomy" id="554055"/>
    <lineage>
        <taxon>Eukaryota</taxon>
        <taxon>Viridiplantae</taxon>
        <taxon>Chlorophyta</taxon>
        <taxon>core chlorophytes</taxon>
        <taxon>Trebouxiophyceae</taxon>
        <taxon>Chlorellales</taxon>
        <taxon>Chlorellaceae</taxon>
        <taxon>Chlorella clade</taxon>
        <taxon>Micractinium</taxon>
    </lineage>
</organism>
<evidence type="ECO:0000259" key="3">
    <source>
        <dbReference type="PROSITE" id="PS50056"/>
    </source>
</evidence>
<dbReference type="CDD" id="cd00047">
    <property type="entry name" value="PTPc"/>
    <property type="match status" value="1"/>
</dbReference>
<dbReference type="Proteomes" id="UP000239649">
    <property type="component" value="Unassembled WGS sequence"/>
</dbReference>
<dbReference type="PROSITE" id="PS00383">
    <property type="entry name" value="TYR_PHOSPHATASE_1"/>
    <property type="match status" value="1"/>
</dbReference>
<dbReference type="SMART" id="SM00194">
    <property type="entry name" value="PTPc"/>
    <property type="match status" value="1"/>
</dbReference>
<feature type="domain" description="FAS1" evidence="4">
    <location>
        <begin position="662"/>
        <end position="821"/>
    </location>
</feature>
<dbReference type="InterPro" id="IPR000782">
    <property type="entry name" value="FAS1_domain"/>
</dbReference>
<dbReference type="EMBL" id="LHPF02000024">
    <property type="protein sequence ID" value="PSC69772.1"/>
    <property type="molecule type" value="Genomic_DNA"/>
</dbReference>
<dbReference type="SUPFAM" id="SSF52799">
    <property type="entry name" value="(Phosphotyrosine protein) phosphatases II"/>
    <property type="match status" value="1"/>
</dbReference>
<dbReference type="OrthoDB" id="10259639at2759"/>
<protein>
    <submittedName>
        <fullName evidence="5">Meiotically up-regulated 66</fullName>
    </submittedName>
</protein>
<dbReference type="InterPro" id="IPR012445">
    <property type="entry name" value="ATG101"/>
</dbReference>
<proteinExistence type="predicted"/>
<dbReference type="InterPro" id="IPR016130">
    <property type="entry name" value="Tyr_Pase_AS"/>
</dbReference>
<dbReference type="InterPro" id="IPR003595">
    <property type="entry name" value="Tyr_Pase_cat"/>
</dbReference>
<dbReference type="PROSITE" id="PS50056">
    <property type="entry name" value="TYR_PHOSPHATASE_2"/>
    <property type="match status" value="1"/>
</dbReference>